<keyword evidence="2" id="KW-1185">Reference proteome</keyword>
<name>A0A0V1M599_9BILA</name>
<evidence type="ECO:0000313" key="2">
    <source>
        <dbReference type="Proteomes" id="UP000054843"/>
    </source>
</evidence>
<organism evidence="1 2">
    <name type="scientific">Trichinella papuae</name>
    <dbReference type="NCBI Taxonomy" id="268474"/>
    <lineage>
        <taxon>Eukaryota</taxon>
        <taxon>Metazoa</taxon>
        <taxon>Ecdysozoa</taxon>
        <taxon>Nematoda</taxon>
        <taxon>Enoplea</taxon>
        <taxon>Dorylaimia</taxon>
        <taxon>Trichinellida</taxon>
        <taxon>Trichinellidae</taxon>
        <taxon>Trichinella</taxon>
    </lineage>
</organism>
<dbReference type="AlphaFoldDB" id="A0A0V1M599"/>
<sequence length="71" mass="8353">MKYSQTWLSAHGIWQEFPCTYPNSRKCRFELYFVVPALLVDLQFGLGLSDLCCFRENMTELSPDLRQLLCE</sequence>
<comment type="caution">
    <text evidence="1">The sequence shown here is derived from an EMBL/GenBank/DDBJ whole genome shotgun (WGS) entry which is preliminary data.</text>
</comment>
<dbReference type="EMBL" id="JYDO01000215">
    <property type="protein sequence ID" value="KRZ66995.1"/>
    <property type="molecule type" value="Genomic_DNA"/>
</dbReference>
<reference evidence="1 2" key="1">
    <citation type="submission" date="2015-01" db="EMBL/GenBank/DDBJ databases">
        <title>Evolution of Trichinella species and genotypes.</title>
        <authorList>
            <person name="Korhonen P.K."/>
            <person name="Edoardo P."/>
            <person name="Giuseppe L.R."/>
            <person name="Gasser R.B."/>
        </authorList>
    </citation>
    <scope>NUCLEOTIDE SEQUENCE [LARGE SCALE GENOMIC DNA]</scope>
    <source>
        <strain evidence="1">ISS1980</strain>
    </source>
</reference>
<protein>
    <submittedName>
        <fullName evidence="1">Uncharacterized protein</fullName>
    </submittedName>
</protein>
<gene>
    <name evidence="1" type="ORF">T10_6253</name>
</gene>
<proteinExistence type="predicted"/>
<dbReference type="OrthoDB" id="5921178at2759"/>
<accession>A0A0V1M599</accession>
<dbReference type="Proteomes" id="UP000054843">
    <property type="component" value="Unassembled WGS sequence"/>
</dbReference>
<evidence type="ECO:0000313" key="1">
    <source>
        <dbReference type="EMBL" id="KRZ66995.1"/>
    </source>
</evidence>